<protein>
    <recommendedName>
        <fullName evidence="10">Fluoride-specific ion channel FluC</fullName>
    </recommendedName>
</protein>
<dbReference type="Proteomes" id="UP000076038">
    <property type="component" value="Chromosome"/>
</dbReference>
<evidence type="ECO:0000256" key="9">
    <source>
        <dbReference type="ARBA" id="ARBA00049940"/>
    </source>
</evidence>
<evidence type="ECO:0000256" key="8">
    <source>
        <dbReference type="ARBA" id="ARBA00035585"/>
    </source>
</evidence>
<accession>A0A260TN24</accession>
<dbReference type="EMBL" id="CP015220">
    <property type="protein sequence ID" value="AMY25770.1"/>
    <property type="molecule type" value="Genomic_DNA"/>
</dbReference>
<organism evidence="11 12">
    <name type="scientific">Rhodococcoides fascians</name>
    <name type="common">Rhodococcus fascians</name>
    <dbReference type="NCBI Taxonomy" id="1828"/>
    <lineage>
        <taxon>Bacteria</taxon>
        <taxon>Bacillati</taxon>
        <taxon>Actinomycetota</taxon>
        <taxon>Actinomycetes</taxon>
        <taxon>Mycobacteriales</taxon>
        <taxon>Nocardiaceae</taxon>
        <taxon>Rhodococcoides</taxon>
    </lineage>
</organism>
<keyword evidence="10" id="KW-0915">Sodium</keyword>
<keyword evidence="5 10" id="KW-0472">Membrane</keyword>
<keyword evidence="12" id="KW-1185">Reference proteome</keyword>
<dbReference type="PATRIC" id="fig|1653479.3.peg.4552"/>
<evidence type="ECO:0000313" key="11">
    <source>
        <dbReference type="EMBL" id="AMY25770.1"/>
    </source>
</evidence>
<keyword evidence="2 10" id="KW-1003">Cell membrane</keyword>
<gene>
    <name evidence="11" type="primary">crcB_3</name>
    <name evidence="10" type="synonym">crcB</name>
    <name evidence="10" type="synonym">fluC</name>
    <name evidence="11" type="ORF">A3Q41_04497</name>
</gene>
<dbReference type="GeneID" id="93554731"/>
<accession>A0A143QRY8</accession>
<name>A0A143QRY8_RHOFA</name>
<feature type="binding site" evidence="10">
    <location>
        <position position="78"/>
    </location>
    <ligand>
        <name>Na(+)</name>
        <dbReference type="ChEBI" id="CHEBI:29101"/>
        <note>structural</note>
    </ligand>
</feature>
<keyword evidence="4 10" id="KW-1133">Transmembrane helix</keyword>
<comment type="subcellular location">
    <subcellularLocation>
        <location evidence="1 10">Cell membrane</location>
        <topology evidence="1 10">Multi-pass membrane protein</topology>
    </subcellularLocation>
</comment>
<comment type="caution">
    <text evidence="10">Lacks conserved residue(s) required for the propagation of feature annotation.</text>
</comment>
<evidence type="ECO:0000256" key="6">
    <source>
        <dbReference type="ARBA" id="ARBA00023303"/>
    </source>
</evidence>
<dbReference type="GO" id="GO:0062054">
    <property type="term" value="F:fluoride channel activity"/>
    <property type="evidence" value="ECO:0007669"/>
    <property type="project" value="UniProtKB-UniRule"/>
</dbReference>
<dbReference type="OrthoDB" id="5148600at2"/>
<dbReference type="GO" id="GO:0005886">
    <property type="term" value="C:plasma membrane"/>
    <property type="evidence" value="ECO:0007669"/>
    <property type="project" value="UniProtKB-SubCell"/>
</dbReference>
<evidence type="ECO:0000256" key="10">
    <source>
        <dbReference type="HAMAP-Rule" id="MF_00454"/>
    </source>
</evidence>
<dbReference type="AlphaFoldDB" id="A0A143QRY8"/>
<feature type="binding site" evidence="10">
    <location>
        <position position="75"/>
    </location>
    <ligand>
        <name>Na(+)</name>
        <dbReference type="ChEBI" id="CHEBI:29101"/>
        <note>structural</note>
    </ligand>
</feature>
<comment type="function">
    <text evidence="9 10">Fluoride-specific ion channel. Important for reducing fluoride concentration in the cell, thus reducing its toxicity.</text>
</comment>
<dbReference type="NCBIfam" id="TIGR00494">
    <property type="entry name" value="crcB"/>
    <property type="match status" value="1"/>
</dbReference>
<keyword evidence="10" id="KW-0479">Metal-binding</keyword>
<evidence type="ECO:0000313" key="12">
    <source>
        <dbReference type="Proteomes" id="UP000076038"/>
    </source>
</evidence>
<evidence type="ECO:0000256" key="2">
    <source>
        <dbReference type="ARBA" id="ARBA00022475"/>
    </source>
</evidence>
<dbReference type="Pfam" id="PF02537">
    <property type="entry name" value="CRCB"/>
    <property type="match status" value="1"/>
</dbReference>
<dbReference type="PANTHER" id="PTHR28259">
    <property type="entry name" value="FLUORIDE EXPORT PROTEIN 1-RELATED"/>
    <property type="match status" value="1"/>
</dbReference>
<dbReference type="HAMAP" id="MF_00454">
    <property type="entry name" value="FluC"/>
    <property type="match status" value="1"/>
</dbReference>
<sequence>MIAALVILAGALGSVARFFVDAEVKSRLSSRTSFPWATVGINISGSFLLGLLAGWVMLRAGSTDAQAVLGTGFCGGYTTFSTSTVDTVRLLQQGRRVDAAVNAIGTLVASVLACGGGLALASAL</sequence>
<proteinExistence type="inferred from homology"/>
<evidence type="ECO:0000256" key="5">
    <source>
        <dbReference type="ARBA" id="ARBA00023136"/>
    </source>
</evidence>
<evidence type="ECO:0000256" key="1">
    <source>
        <dbReference type="ARBA" id="ARBA00004651"/>
    </source>
</evidence>
<reference evidence="12" key="2">
    <citation type="submission" date="2016-04" db="EMBL/GenBank/DDBJ databases">
        <title>Complete Genome and Plasmid Sequences for Rhodococcus fascians D188 and Draft Sequences for Rhodococcus spp. Isolates PBTS 1 and PBTS 2.</title>
        <authorList>
            <person name="Stamer R."/>
            <person name="Vereecke D."/>
            <person name="Zhang Y."/>
            <person name="Schilkey F."/>
            <person name="Devitt N."/>
            <person name="Randall J."/>
        </authorList>
    </citation>
    <scope>NUCLEOTIDE SEQUENCE [LARGE SCALE GENOMIC DNA]</scope>
    <source>
        <strain evidence="12">PBTS2</strain>
    </source>
</reference>
<comment type="similarity">
    <text evidence="7 10">Belongs to the fluoride channel Fluc/FEX (TC 1.A.43) family.</text>
</comment>
<dbReference type="KEGG" id="rhs:A3Q41_04497"/>
<evidence type="ECO:0000256" key="3">
    <source>
        <dbReference type="ARBA" id="ARBA00022692"/>
    </source>
</evidence>
<feature type="transmembrane region" description="Helical" evidence="10">
    <location>
        <begin position="34"/>
        <end position="58"/>
    </location>
</feature>
<reference evidence="11 12" key="1">
    <citation type="journal article" date="2016" name="Genome Announc.">
        <title>Complete Genome and Plasmid Sequences for Rhodococcus fascians D188 and Draft Sequences for Rhodococcus Isolates PBTS 1 and PBTS 2.</title>
        <authorList>
            <person name="Stamler R.A."/>
            <person name="Vereecke D."/>
            <person name="Zhang Y."/>
            <person name="Schilkey F."/>
            <person name="Devitt N."/>
            <person name="Randall J.J."/>
        </authorList>
    </citation>
    <scope>NUCLEOTIDE SEQUENCE [LARGE SCALE GENOMIC DNA]</scope>
    <source>
        <strain evidence="11 12">PBTS2</strain>
    </source>
</reference>
<dbReference type="GO" id="GO:0046872">
    <property type="term" value="F:metal ion binding"/>
    <property type="evidence" value="ECO:0007669"/>
    <property type="project" value="UniProtKB-KW"/>
</dbReference>
<keyword evidence="3 10" id="KW-0812">Transmembrane</keyword>
<keyword evidence="6 10" id="KW-0407">Ion channel</keyword>
<comment type="catalytic activity">
    <reaction evidence="8">
        <text>fluoride(in) = fluoride(out)</text>
        <dbReference type="Rhea" id="RHEA:76159"/>
        <dbReference type="ChEBI" id="CHEBI:17051"/>
    </reaction>
    <physiologicalReaction direction="left-to-right" evidence="8">
        <dbReference type="Rhea" id="RHEA:76160"/>
    </physiologicalReaction>
</comment>
<evidence type="ECO:0000256" key="4">
    <source>
        <dbReference type="ARBA" id="ARBA00022989"/>
    </source>
</evidence>
<dbReference type="PANTHER" id="PTHR28259:SF1">
    <property type="entry name" value="FLUORIDE EXPORT PROTEIN 1-RELATED"/>
    <property type="match status" value="1"/>
</dbReference>
<evidence type="ECO:0000256" key="7">
    <source>
        <dbReference type="ARBA" id="ARBA00035120"/>
    </source>
</evidence>
<keyword evidence="10" id="KW-0406">Ion transport</keyword>
<dbReference type="InterPro" id="IPR003691">
    <property type="entry name" value="FluC"/>
</dbReference>
<comment type="activity regulation">
    <text evidence="10">Na(+) is not transported, but it plays an essential structural role and its presence is essential for fluoride channel function.</text>
</comment>
<feature type="transmembrane region" description="Helical" evidence="10">
    <location>
        <begin position="99"/>
        <end position="121"/>
    </location>
</feature>
<dbReference type="RefSeq" id="WP_027497547.1">
    <property type="nucleotide sequence ID" value="NZ_CP015220.1"/>
</dbReference>
<dbReference type="GO" id="GO:0140114">
    <property type="term" value="P:cellular detoxification of fluoride"/>
    <property type="evidence" value="ECO:0007669"/>
    <property type="project" value="UniProtKB-UniRule"/>
</dbReference>
<keyword evidence="10" id="KW-0813">Transport</keyword>